<keyword evidence="4" id="KW-0804">Transcription</keyword>
<dbReference type="RefSeq" id="XP_026681576.1">
    <property type="nucleotide sequence ID" value="XM_026825775.1"/>
</dbReference>
<organism evidence="6 7">
    <name type="scientific">Diaphorina citri</name>
    <name type="common">Asian citrus psyllid</name>
    <dbReference type="NCBI Taxonomy" id="121845"/>
    <lineage>
        <taxon>Eukaryota</taxon>
        <taxon>Metazoa</taxon>
        <taxon>Ecdysozoa</taxon>
        <taxon>Arthropoda</taxon>
        <taxon>Hexapoda</taxon>
        <taxon>Insecta</taxon>
        <taxon>Pterygota</taxon>
        <taxon>Neoptera</taxon>
        <taxon>Paraneoptera</taxon>
        <taxon>Hemiptera</taxon>
        <taxon>Sternorrhyncha</taxon>
        <taxon>Psylloidea</taxon>
        <taxon>Psyllidae</taxon>
        <taxon>Diaphorininae</taxon>
        <taxon>Diaphorina</taxon>
    </lineage>
</organism>
<dbReference type="InterPro" id="IPR021627">
    <property type="entry name" value="Mediator_Med27"/>
</dbReference>
<dbReference type="GeneID" id="103512254"/>
<dbReference type="STRING" id="121845.A0A3Q0IZE7"/>
<comment type="subcellular location">
    <subcellularLocation>
        <location evidence="1">Nucleus</location>
    </subcellularLocation>
</comment>
<reference evidence="7" key="1">
    <citation type="submission" date="2025-08" db="UniProtKB">
        <authorList>
            <consortium name="RefSeq"/>
        </authorList>
    </citation>
    <scope>IDENTIFICATION</scope>
</reference>
<evidence type="ECO:0000313" key="7">
    <source>
        <dbReference type="RefSeq" id="XP_026681576.1"/>
    </source>
</evidence>
<evidence type="ECO:0000256" key="3">
    <source>
        <dbReference type="ARBA" id="ARBA00023015"/>
    </source>
</evidence>
<dbReference type="KEGG" id="dci:103512254"/>
<dbReference type="PANTHER" id="PTHR13130">
    <property type="entry name" value="34 KDA TRANSCRIPTIONAL CO-ACTIVATOR-RELATED"/>
    <property type="match status" value="1"/>
</dbReference>
<evidence type="ECO:0000256" key="4">
    <source>
        <dbReference type="ARBA" id="ARBA00023163"/>
    </source>
</evidence>
<evidence type="ECO:0000313" key="6">
    <source>
        <dbReference type="Proteomes" id="UP000079169"/>
    </source>
</evidence>
<dbReference type="PANTHER" id="PTHR13130:SF4">
    <property type="entry name" value="MEDIATOR OF RNA POLYMERASE II TRANSCRIPTION SUBUNIT 27"/>
    <property type="match status" value="1"/>
</dbReference>
<gene>
    <name evidence="7" type="primary">LOC103512254</name>
</gene>
<proteinExistence type="inferred from homology"/>
<protein>
    <submittedName>
        <fullName evidence="7">Mediator of RNA polymerase II transcription subunit 27</fullName>
    </submittedName>
</protein>
<keyword evidence="6" id="KW-1185">Reference proteome</keyword>
<name>A0A3Q0IZE7_DIACI</name>
<dbReference type="Proteomes" id="UP000079169">
    <property type="component" value="Unplaced"/>
</dbReference>
<keyword evidence="5" id="KW-0539">Nucleus</keyword>
<comment type="similarity">
    <text evidence="2">Belongs to the Mediator complex subunit 27 family.</text>
</comment>
<accession>A0A3Q0IZE7</accession>
<dbReference type="GO" id="GO:0016592">
    <property type="term" value="C:mediator complex"/>
    <property type="evidence" value="ECO:0007669"/>
    <property type="project" value="InterPro"/>
</dbReference>
<dbReference type="CTD" id="9442"/>
<keyword evidence="3" id="KW-0805">Transcription regulation</keyword>
<dbReference type="PaxDb" id="121845-A0A3Q0IZE7"/>
<dbReference type="GO" id="GO:0003713">
    <property type="term" value="F:transcription coactivator activity"/>
    <property type="evidence" value="ECO:0007669"/>
    <property type="project" value="TreeGrafter"/>
</dbReference>
<dbReference type="AlphaFoldDB" id="A0A3Q0IZE7"/>
<dbReference type="Pfam" id="PF11571">
    <property type="entry name" value="Med27"/>
    <property type="match status" value="1"/>
</dbReference>
<evidence type="ECO:0000256" key="5">
    <source>
        <dbReference type="ARBA" id="ARBA00023242"/>
    </source>
</evidence>
<evidence type="ECO:0000256" key="2">
    <source>
        <dbReference type="ARBA" id="ARBA00008048"/>
    </source>
</evidence>
<evidence type="ECO:0000256" key="1">
    <source>
        <dbReference type="ARBA" id="ARBA00004123"/>
    </source>
</evidence>
<sequence length="310" mass="35626">MEQTMAVALHSVKLLRLSMNNLFGTLSDGMRMDHGEDHQTAANKFLLELQDLITNLFVHMRELEQAVATLAPPPGPMPLYNSQHLTQESTLDRLALYEPLVQSYKWTDKILGLEPLELEQAVATLAPPPGPMPLYNSQHLTQESTLDRLALYEPLVQSYKWTDKVHEYSNLAWAVLSQNSLKRSYLSQSQKKRRVLTSTHNVPPQTVDTMIASIDRLYQDMSVTVSRPFASNAVLHVRRASQFNIHSAMLHFYSPALPELAVRSFMTWLHSFNTVFSDPCKRCNNYLLNNYPPTWRDYRTLDPYHDECKH</sequence>
<dbReference type="GO" id="GO:0006357">
    <property type="term" value="P:regulation of transcription by RNA polymerase II"/>
    <property type="evidence" value="ECO:0007669"/>
    <property type="project" value="TreeGrafter"/>
</dbReference>